<dbReference type="Gene3D" id="2.130.10.110">
    <property type="entry name" value="Clathrin heavy-chain terminal domain"/>
    <property type="match status" value="1"/>
</dbReference>
<dbReference type="GO" id="GO:0030130">
    <property type="term" value="C:clathrin coat of trans-Golgi network vesicle"/>
    <property type="evidence" value="ECO:0007669"/>
    <property type="project" value="InterPro"/>
</dbReference>
<dbReference type="GO" id="GO:0005198">
    <property type="term" value="F:structural molecule activity"/>
    <property type="evidence" value="ECO:0007669"/>
    <property type="project" value="InterPro"/>
</dbReference>
<dbReference type="RefSeq" id="XP_011427893.2">
    <property type="nucleotide sequence ID" value="XM_011429591.4"/>
</dbReference>
<dbReference type="Proteomes" id="UP000005408">
    <property type="component" value="Unassembled WGS sequence"/>
</dbReference>
<dbReference type="GO" id="GO:0071439">
    <property type="term" value="C:clathrin complex"/>
    <property type="evidence" value="ECO:0007669"/>
    <property type="project" value="TreeGrafter"/>
</dbReference>
<dbReference type="PANTHER" id="PTHR10292">
    <property type="entry name" value="CLATHRIN HEAVY CHAIN RELATED"/>
    <property type="match status" value="1"/>
</dbReference>
<dbReference type="GO" id="GO:0006898">
    <property type="term" value="P:receptor-mediated endocytosis"/>
    <property type="evidence" value="ECO:0007669"/>
    <property type="project" value="TreeGrafter"/>
</dbReference>
<dbReference type="AlphaFoldDB" id="A0A8W8K291"/>
<name>A0A8W8K291_MAGGI</name>
<dbReference type="OMA" id="YGYLYLC"/>
<dbReference type="OrthoDB" id="2113814at2759"/>
<evidence type="ECO:0000313" key="1">
    <source>
        <dbReference type="EnsemblMetazoa" id="G21611.1:cds"/>
    </source>
</evidence>
<dbReference type="GO" id="GO:0006886">
    <property type="term" value="P:intracellular protein transport"/>
    <property type="evidence" value="ECO:0007669"/>
    <property type="project" value="InterPro"/>
</dbReference>
<dbReference type="EnsemblMetazoa" id="G21611.1">
    <property type="protein sequence ID" value="G21611.1:cds"/>
    <property type="gene ID" value="G21611"/>
</dbReference>
<evidence type="ECO:0000313" key="2">
    <source>
        <dbReference type="Proteomes" id="UP000005408"/>
    </source>
</evidence>
<dbReference type="InterPro" id="IPR016025">
    <property type="entry name" value="Clathrin_H-chain_N"/>
</dbReference>
<proteinExistence type="predicted"/>
<accession>A0A8W8K291</accession>
<dbReference type="GO" id="GO:0032051">
    <property type="term" value="F:clathrin light chain binding"/>
    <property type="evidence" value="ECO:0007669"/>
    <property type="project" value="TreeGrafter"/>
</dbReference>
<dbReference type="PANTHER" id="PTHR10292:SF1">
    <property type="entry name" value="CLATHRIN HEAVY CHAIN"/>
    <property type="match status" value="1"/>
</dbReference>
<reference evidence="1" key="1">
    <citation type="submission" date="2022-08" db="UniProtKB">
        <authorList>
            <consortium name="EnsemblMetazoa"/>
        </authorList>
    </citation>
    <scope>IDENTIFICATION</scope>
    <source>
        <strain evidence="1">05x7-T-G4-1.051#20</strain>
    </source>
</reference>
<evidence type="ECO:0008006" key="3">
    <source>
        <dbReference type="Google" id="ProtNLM"/>
    </source>
</evidence>
<keyword evidence="2" id="KW-1185">Reference proteome</keyword>
<dbReference type="GeneID" id="105328635"/>
<dbReference type="KEGG" id="crg:105328635"/>
<sequence>MEEEKTEPRPPVSTQEILQLPDFGIGLECVTWSRVALTTDKWMAVRHSSNGVNSQLTVLNPLDGSIKYSKPIEADSVQVNPSQPIIAVKCGQKLEVYNFETNVMISKSTIHEPIAFWTWLNSDVIAMVTENFIYHWDLGKDNYPIEKMFMRHSRLAFSEIIGYKADASLKWLAITGLIPEDEKITGTTQLYSVDEDITQCIGAHVVCFSSYQYSDNMAPSTIFCVGSRDAQDHGKIHVIELGPYKNGNFAPRNSYDHIQFLDDADRYDFPVALHVSPDIGLLFLITKYGYLYLCDLESCACLCSTRISTSIIFSSTLNSTTHGILGVTRSGQIISVDVDKDDLVTYVRGRAKTANQADRLEKAITQL</sequence>
<dbReference type="SUPFAM" id="SSF50989">
    <property type="entry name" value="Clathrin heavy-chain terminal domain"/>
    <property type="match status" value="1"/>
</dbReference>
<dbReference type="GO" id="GO:0030132">
    <property type="term" value="C:clathrin coat of coated pit"/>
    <property type="evidence" value="ECO:0007669"/>
    <property type="project" value="InterPro"/>
</dbReference>
<organism evidence="1 2">
    <name type="scientific">Magallana gigas</name>
    <name type="common">Pacific oyster</name>
    <name type="synonym">Crassostrea gigas</name>
    <dbReference type="NCBI Taxonomy" id="29159"/>
    <lineage>
        <taxon>Eukaryota</taxon>
        <taxon>Metazoa</taxon>
        <taxon>Spiralia</taxon>
        <taxon>Lophotrochozoa</taxon>
        <taxon>Mollusca</taxon>
        <taxon>Bivalvia</taxon>
        <taxon>Autobranchia</taxon>
        <taxon>Pteriomorphia</taxon>
        <taxon>Ostreida</taxon>
        <taxon>Ostreoidea</taxon>
        <taxon>Ostreidae</taxon>
        <taxon>Magallana</taxon>
    </lineage>
</organism>
<protein>
    <recommendedName>
        <fullName evidence="3">Clathrin heavy chain 1</fullName>
    </recommendedName>
</protein>